<dbReference type="SUPFAM" id="SSF52172">
    <property type="entry name" value="CheY-like"/>
    <property type="match status" value="1"/>
</dbReference>
<protein>
    <submittedName>
        <fullName evidence="4">Response regulator receiver protein</fullName>
    </submittedName>
</protein>
<sequence>MKIKKKILIVEDDSFTIKLYTRLLSDEGFEVISTPAANEACGLAKREKPNLIIMDLMLTDGNGFEVIKQIRKETSLKKIPIITLSNLGQETDIDEALKKGSNKYFVKSNTRFEEVVKAVKELI</sequence>
<evidence type="ECO:0000313" key="5">
    <source>
        <dbReference type="Proteomes" id="UP000034849"/>
    </source>
</evidence>
<dbReference type="AlphaFoldDB" id="A0A0G0IT87"/>
<dbReference type="InterPro" id="IPR011006">
    <property type="entry name" value="CheY-like_superfamily"/>
</dbReference>
<organism evidence="4 5">
    <name type="scientific">Candidatus Magasanikbacteria bacterium GW2011_GWC2_37_14</name>
    <dbReference type="NCBI Taxonomy" id="1619046"/>
    <lineage>
        <taxon>Bacteria</taxon>
        <taxon>Candidatus Magasanikiibacteriota</taxon>
    </lineage>
</organism>
<feature type="modified residue" description="4-aspartylphosphate" evidence="2">
    <location>
        <position position="55"/>
    </location>
</feature>
<name>A0A0G0IT87_9BACT</name>
<proteinExistence type="predicted"/>
<feature type="domain" description="Response regulatory" evidence="3">
    <location>
        <begin position="6"/>
        <end position="122"/>
    </location>
</feature>
<dbReference type="Pfam" id="PF00072">
    <property type="entry name" value="Response_reg"/>
    <property type="match status" value="1"/>
</dbReference>
<comment type="caution">
    <text evidence="4">The sequence shown here is derived from an EMBL/GenBank/DDBJ whole genome shotgun (WGS) entry which is preliminary data.</text>
</comment>
<dbReference type="PANTHER" id="PTHR44591">
    <property type="entry name" value="STRESS RESPONSE REGULATOR PROTEIN 1"/>
    <property type="match status" value="1"/>
</dbReference>
<accession>A0A0G0IT87</accession>
<dbReference type="SMART" id="SM00448">
    <property type="entry name" value="REC"/>
    <property type="match status" value="1"/>
</dbReference>
<dbReference type="GO" id="GO:0000160">
    <property type="term" value="P:phosphorelay signal transduction system"/>
    <property type="evidence" value="ECO:0007669"/>
    <property type="project" value="InterPro"/>
</dbReference>
<dbReference type="PANTHER" id="PTHR44591:SF3">
    <property type="entry name" value="RESPONSE REGULATORY DOMAIN-CONTAINING PROTEIN"/>
    <property type="match status" value="1"/>
</dbReference>
<evidence type="ECO:0000256" key="1">
    <source>
        <dbReference type="ARBA" id="ARBA00022553"/>
    </source>
</evidence>
<dbReference type="Proteomes" id="UP000034849">
    <property type="component" value="Unassembled WGS sequence"/>
</dbReference>
<dbReference type="InterPro" id="IPR050595">
    <property type="entry name" value="Bact_response_regulator"/>
</dbReference>
<gene>
    <name evidence="4" type="ORF">US42_C0010G0036</name>
</gene>
<dbReference type="InterPro" id="IPR001789">
    <property type="entry name" value="Sig_transdc_resp-reg_receiver"/>
</dbReference>
<evidence type="ECO:0000259" key="3">
    <source>
        <dbReference type="PROSITE" id="PS50110"/>
    </source>
</evidence>
<dbReference type="PROSITE" id="PS50110">
    <property type="entry name" value="RESPONSE_REGULATORY"/>
    <property type="match status" value="1"/>
</dbReference>
<dbReference type="EMBL" id="LBSX01000010">
    <property type="protein sequence ID" value="KKQ27389.1"/>
    <property type="molecule type" value="Genomic_DNA"/>
</dbReference>
<dbReference type="Gene3D" id="3.40.50.2300">
    <property type="match status" value="1"/>
</dbReference>
<dbReference type="STRING" id="1619046.US42_C0010G0036"/>
<keyword evidence="1 2" id="KW-0597">Phosphoprotein</keyword>
<reference evidence="4 5" key="1">
    <citation type="journal article" date="2015" name="Nature">
        <title>rRNA introns, odd ribosomes, and small enigmatic genomes across a large radiation of phyla.</title>
        <authorList>
            <person name="Brown C.T."/>
            <person name="Hug L.A."/>
            <person name="Thomas B.C."/>
            <person name="Sharon I."/>
            <person name="Castelle C.J."/>
            <person name="Singh A."/>
            <person name="Wilkins M.J."/>
            <person name="Williams K.H."/>
            <person name="Banfield J.F."/>
        </authorList>
    </citation>
    <scope>NUCLEOTIDE SEQUENCE [LARGE SCALE GENOMIC DNA]</scope>
</reference>
<evidence type="ECO:0000313" key="4">
    <source>
        <dbReference type="EMBL" id="KKQ27389.1"/>
    </source>
</evidence>
<evidence type="ECO:0000256" key="2">
    <source>
        <dbReference type="PROSITE-ProRule" id="PRU00169"/>
    </source>
</evidence>